<dbReference type="GO" id="GO:0016787">
    <property type="term" value="F:hydrolase activity"/>
    <property type="evidence" value="ECO:0007669"/>
    <property type="project" value="UniProtKB-KW"/>
</dbReference>
<evidence type="ECO:0000256" key="1">
    <source>
        <dbReference type="ARBA" id="ARBA00004123"/>
    </source>
</evidence>
<dbReference type="PANTHER" id="PTHR28441:SF2">
    <property type="entry name" value="PROTEIN FAM91A1"/>
    <property type="match status" value="1"/>
</dbReference>
<dbReference type="VEuPathDB" id="VectorBase:ACON2_043117"/>
<feature type="domain" description="KANL2-like probable zinc-finger" evidence="12">
    <location>
        <begin position="1488"/>
        <end position="1548"/>
    </location>
</feature>
<evidence type="ECO:0000256" key="3">
    <source>
        <dbReference type="ARBA" id="ARBA00010701"/>
    </source>
</evidence>
<reference evidence="15" key="1">
    <citation type="submission" date="2022-08" db="UniProtKB">
        <authorList>
            <consortium name="EnsemblMetazoa"/>
        </authorList>
    </citation>
    <scope>IDENTIFICATION</scope>
</reference>
<evidence type="ECO:0000259" key="14">
    <source>
        <dbReference type="Pfam" id="PF14648"/>
    </source>
</evidence>
<feature type="compositionally biased region" description="Polar residues" evidence="10">
    <location>
        <begin position="1383"/>
        <end position="1398"/>
    </location>
</feature>
<dbReference type="GO" id="GO:0016042">
    <property type="term" value="P:lipid catabolic process"/>
    <property type="evidence" value="ECO:0007669"/>
    <property type="project" value="UniProtKB-KW"/>
</dbReference>
<feature type="region of interest" description="Disordered" evidence="10">
    <location>
        <begin position="1171"/>
        <end position="1279"/>
    </location>
</feature>
<keyword evidence="6" id="KW-0442">Lipid degradation</keyword>
<dbReference type="InterPro" id="IPR006693">
    <property type="entry name" value="AB_hydrolase_lipase"/>
</dbReference>
<feature type="region of interest" description="Disordered" evidence="10">
    <location>
        <begin position="1706"/>
        <end position="1725"/>
    </location>
</feature>
<feature type="compositionally biased region" description="Polar residues" evidence="10">
    <location>
        <begin position="916"/>
        <end position="930"/>
    </location>
</feature>
<feature type="domain" description="FAM91 N-terminal" evidence="13">
    <location>
        <begin position="13"/>
        <end position="316"/>
    </location>
</feature>
<dbReference type="FunFam" id="3.40.50.1820:FF:000021">
    <property type="entry name" value="Lipase"/>
    <property type="match status" value="1"/>
</dbReference>
<dbReference type="Pfam" id="PF04083">
    <property type="entry name" value="Abhydro_lipase"/>
    <property type="match status" value="1"/>
</dbReference>
<feature type="region of interest" description="Disordered" evidence="10">
    <location>
        <begin position="893"/>
        <end position="1034"/>
    </location>
</feature>
<feature type="compositionally biased region" description="Polar residues" evidence="10">
    <location>
        <begin position="1741"/>
        <end position="1758"/>
    </location>
</feature>
<feature type="compositionally biased region" description="Low complexity" evidence="10">
    <location>
        <begin position="1002"/>
        <end position="1018"/>
    </location>
</feature>
<feature type="compositionally biased region" description="Basic residues" evidence="10">
    <location>
        <begin position="1603"/>
        <end position="1613"/>
    </location>
</feature>
<evidence type="ECO:0000256" key="10">
    <source>
        <dbReference type="SAM" id="MobiDB-lite"/>
    </source>
</evidence>
<keyword evidence="4" id="KW-0732">Signal</keyword>
<dbReference type="EnsemblMetazoa" id="ACOM037555-RA">
    <property type="protein sequence ID" value="ACOM037555-PA.1"/>
    <property type="gene ID" value="ACOM037555"/>
</dbReference>
<dbReference type="InterPro" id="IPR029058">
    <property type="entry name" value="AB_hydrolase_fold"/>
</dbReference>
<dbReference type="Proteomes" id="UP000075882">
    <property type="component" value="Unassembled WGS sequence"/>
</dbReference>
<feature type="region of interest" description="Disordered" evidence="10">
    <location>
        <begin position="1100"/>
        <end position="1142"/>
    </location>
</feature>
<protein>
    <recommendedName>
        <fullName evidence="16">Potential DNA-binding domain-containing protein</fullName>
    </recommendedName>
</protein>
<organism evidence="15">
    <name type="scientific">Anopheles coluzzii</name>
    <name type="common">African malaria mosquito</name>
    <dbReference type="NCBI Taxonomy" id="1518534"/>
    <lineage>
        <taxon>Eukaryota</taxon>
        <taxon>Metazoa</taxon>
        <taxon>Ecdysozoa</taxon>
        <taxon>Arthropoda</taxon>
        <taxon>Hexapoda</taxon>
        <taxon>Insecta</taxon>
        <taxon>Pterygota</taxon>
        <taxon>Neoptera</taxon>
        <taxon>Endopterygota</taxon>
        <taxon>Diptera</taxon>
        <taxon>Nematocera</taxon>
        <taxon>Culicoidea</taxon>
        <taxon>Culicidae</taxon>
        <taxon>Anophelinae</taxon>
        <taxon>Anopheles</taxon>
    </lineage>
</organism>
<feature type="compositionally biased region" description="Polar residues" evidence="10">
    <location>
        <begin position="1227"/>
        <end position="1257"/>
    </location>
</feature>
<dbReference type="PANTHER" id="PTHR28441">
    <property type="entry name" value="PROTEIN FAM91A1"/>
    <property type="match status" value="1"/>
</dbReference>
<proteinExistence type="inferred from homology"/>
<feature type="compositionally biased region" description="Low complexity" evidence="10">
    <location>
        <begin position="1132"/>
        <end position="1142"/>
    </location>
</feature>
<feature type="domain" description="FAM91 C-terminal" evidence="14">
    <location>
        <begin position="398"/>
        <end position="704"/>
    </location>
</feature>
<dbReference type="InterPro" id="IPR025927">
    <property type="entry name" value="Znf_KANL2-like"/>
</dbReference>
<evidence type="ECO:0000259" key="12">
    <source>
        <dbReference type="Pfam" id="PF13891"/>
    </source>
</evidence>
<dbReference type="Gene3D" id="3.40.50.1820">
    <property type="entry name" value="alpha/beta hydrolase"/>
    <property type="match status" value="1"/>
</dbReference>
<dbReference type="GO" id="GO:0005634">
    <property type="term" value="C:nucleus"/>
    <property type="evidence" value="ECO:0007669"/>
    <property type="project" value="UniProtKB-SubCell"/>
</dbReference>
<keyword evidence="8" id="KW-0325">Glycoprotein</keyword>
<dbReference type="SUPFAM" id="SSF53474">
    <property type="entry name" value="alpha/beta-Hydrolases"/>
    <property type="match status" value="1"/>
</dbReference>
<dbReference type="VEuPathDB" id="VectorBase:ACON2_039867"/>
<comment type="similarity">
    <text evidence="2">Belongs to the FAM91 family.</text>
</comment>
<evidence type="ECO:0000256" key="8">
    <source>
        <dbReference type="ARBA" id="ARBA00023180"/>
    </source>
</evidence>
<keyword evidence="7" id="KW-0443">Lipid metabolism</keyword>
<comment type="similarity">
    <text evidence="3">Belongs to the AB hydrolase superfamily. Lipase family.</text>
</comment>
<dbReference type="Pfam" id="PF13891">
    <property type="entry name" value="zf-C3HC3H_KANSL2"/>
    <property type="match status" value="1"/>
</dbReference>
<evidence type="ECO:0000256" key="2">
    <source>
        <dbReference type="ARBA" id="ARBA00010319"/>
    </source>
</evidence>
<dbReference type="Pfam" id="PF14648">
    <property type="entry name" value="FAM91_C"/>
    <property type="match status" value="1"/>
</dbReference>
<feature type="region of interest" description="Disordered" evidence="10">
    <location>
        <begin position="1577"/>
        <end position="1615"/>
    </location>
</feature>
<evidence type="ECO:0000259" key="11">
    <source>
        <dbReference type="Pfam" id="PF04083"/>
    </source>
</evidence>
<feature type="region of interest" description="Disordered" evidence="10">
    <location>
        <begin position="1635"/>
        <end position="1662"/>
    </location>
</feature>
<accession>A0A8W7PVP3</accession>
<evidence type="ECO:0000256" key="6">
    <source>
        <dbReference type="ARBA" id="ARBA00022963"/>
    </source>
</evidence>
<evidence type="ECO:0000256" key="4">
    <source>
        <dbReference type="ARBA" id="ARBA00022729"/>
    </source>
</evidence>
<feature type="compositionally biased region" description="Low complexity" evidence="10">
    <location>
        <begin position="1639"/>
        <end position="1662"/>
    </location>
</feature>
<keyword evidence="9" id="KW-0539">Nucleus</keyword>
<feature type="domain" description="Partial AB-hydrolase lipase" evidence="11">
    <location>
        <begin position="2014"/>
        <end position="2070"/>
    </location>
</feature>
<evidence type="ECO:0000256" key="5">
    <source>
        <dbReference type="ARBA" id="ARBA00022801"/>
    </source>
</evidence>
<evidence type="ECO:0000256" key="9">
    <source>
        <dbReference type="ARBA" id="ARBA00023242"/>
    </source>
</evidence>
<feature type="compositionally biased region" description="Low complexity" evidence="10">
    <location>
        <begin position="934"/>
        <end position="983"/>
    </location>
</feature>
<feature type="region of interest" description="Disordered" evidence="10">
    <location>
        <begin position="1300"/>
        <end position="1319"/>
    </location>
</feature>
<dbReference type="VEuPathDB" id="VectorBase:ACON2_036703"/>
<feature type="compositionally biased region" description="Low complexity" evidence="10">
    <location>
        <begin position="1577"/>
        <end position="1587"/>
    </location>
</feature>
<feature type="region of interest" description="Disordered" evidence="10">
    <location>
        <begin position="1731"/>
        <end position="1767"/>
    </location>
</feature>
<evidence type="ECO:0000313" key="15">
    <source>
        <dbReference type="EnsemblMetazoa" id="ACOM037555-PA.1"/>
    </source>
</evidence>
<keyword evidence="5" id="KW-0378">Hydrolase</keyword>
<feature type="compositionally biased region" description="Low complexity" evidence="10">
    <location>
        <begin position="1713"/>
        <end position="1725"/>
    </location>
</feature>
<dbReference type="InterPro" id="IPR039199">
    <property type="entry name" value="FAM91"/>
</dbReference>
<feature type="compositionally biased region" description="Low complexity" evidence="10">
    <location>
        <begin position="1173"/>
        <end position="1188"/>
    </location>
</feature>
<sequence length="2375" mass="260772">MGSGFVSNKVEECIRRNIAWKDLSSDVRKALNNDEAEYRKQIVDYSLLNQLRFRGNIVYSVTKNEKKYYERLVEVNIRALHIFPYHLADVITKGLRVTPFNYYTDMIAFLLTHDKNYDALPNFTAADCLRVLGIGRNEYLSISSDLKSSSPRSFFKKNPYHFLPKFPRTVTMHPWWIVEIGHILEKDVEHLSLEEINTIDQLIDCGPQTAGTLNLDTVQKLYRKGLIYLDVPISSDDRINIPPLRNFVMNRVAGDYFENLLYNVFVTTDEQCTISELSQILQVHMDTVKQATSLFCRLGFAKIKNAFAEFKLDESWLQQQADGGEDAAAYNYHALLLSEVPLEVKPSPDGSTPTVPFFPPSDPSSPASPVPLTPTDSGAPFAKEKTTPESTGSGFRAAKRVGFLFDSTLTAFLMMGNLSPGLKTHAITLFEVGKLCDEGMADLLEELEKVSMLDAESEGEVSRYFNHAVLLRSTIVALKSSLKIELDLLRLESIEGLDVQTRNRLLERKYKYLISAAPLSGSLSSQFTIPFFGQFYQSSADSHIWSKLFYYHMGGYGPPSLFLKKGTVLKSLPRMFLGYGKLLITIVNTDSYVLNSEKFYTLNEHLKNECLLIQGYGINEPAKVHYEPFPFDINDEDNRWGQHAAWNGLSQVVNMEKTFGYVTFINTGVPDLANSVEEDDSTVDRSSITEEGNGVVEELNDKLEQLQTAESDSDTVRYNGVVATGPTIVRAPMTVGTTVPVFTKPVQIRAQTAAQGTATQPAQQTVTVGKLIKKVLPQQNGPMITTVVAGGTKIISRLQQSSQGAGGQQQLQPVISTAGGSILKFIKIPPQQLAKGTAAGGTTIPQGSFIQVTATGEGAGRKLLVNSGVGSNGLKQKQILTIQTSQSLSQTLAKVTSPQQQQQQQTAKPQPLVQQSQTLPNRENADSTQHLLKPPVQSATVQQQPQPQQVASSKSLLQQSVPKQSLLLQQQQQPQPLQQSSKLTPSPALAVQSTAKPQPTAQQSQSLLLQTQRKQQQSVAVSPGSKVRPVQQPQKVVTSVAPVSLLTSSVVTTKGGSLLVKVNEPLAGKSQKDGASRTPVASPEVRRVVVQQQSLLVGSGNVAASVPPTPKARDQSPAANSAEKNIRPSPAPAASGAAEPKVAPVIAKKDAADAIDPSLTKDSVAQREIKLTEQPTPQEQAKQQQATKLGDSSSTATANGKVVRQAMGRKSAASGKTPAKVQKTGKRTYSQHALEDQQQQPARGRTSSVEVNATIGGNISPLPLKGAVSSSPNVSPGLSEASLAATSPLASVKLEQEVEIKQEDEESADEKPVKQQRFAAPSVPGAVVVPSRRPKVKEWHAPGAYLFDLKDPGDESDDDAYDEFPNTLSFWYEESIAITVPESSTSSWGMNPTQRGTLSGSGRGGKNKSARRTQDAKFQIRMLSRDEQLELKKAYLQRRAVQCRNGLRMRSIAAAATKKRLESMAIMVAKLDKRRQAELNKQSEKTPCAHEGCPNSALVMTAHCYDHITEDTEQCLFQRCTAKFSDNSQCRVPVFDVSHELILCKEHAWKHDNHDKMSHEVKMHKKPTPAVALAPATAAPTPPAMAAGRKKLKPAQPPVMVRTQKRPKKKKKLTPLQQQILLQQQQYKQQFAMLHHHPASQGQAKQSAPAAAAAAATAANQLQRPTAETKLVLQQQQPQQPQQQQRSLLTTSYSNGKVQRQVKVSSPVALSKATPTPVAAQPVPRQQLLANGVTKSPPKPVQSSNMPSHPTAQASRQSHIPAAAAAAVANSRTGPVSVAGSTVYRAPHNNSATAKIVEQIEHDHEQQQLSQQHGNAPPSVNTQDLLTICENSSAYASSEDTGVGGLSESELLATQDVIEEIIPFEFSNLLHPNVLSHLPQDALNELLCLGAEPVEDDTGDSHESCPREVEDDIERALEHVKSLDDMAVEPSSLLGDFLDNVDDEMLDGSDMCTDEQMLQSSNKTGEIRGMVHTMRSVMVYSVAVAVLLLVVALSEAQIHPDIIEDAHLDSIGLLRKYGYPAEEHIIETDDGYLLGVHRCPGSPLSPPAPGKPVVLLQHGMLSSSADYILMGPDTSLAYMLADAGYDVWMGNARGNRYSRRHRFRSNTTQTFWDFSWHEVGSIDIPNMIDYILVRTGQQSLQYVGHSQGTTAYWVMMSQHPYYNRRVKSMHALAPAAYMHNTRSPYVLFLATFLYTTDLMLQMMGTWWFEPTNEMDIQGGLQNCHDGAPFQDMCSINTFLIAGFNTEEVNSTMLPVIHAHSPAGASTMQMIHHAQTIRSRIFRQYDHGPMNMVRYGQLTPPVYNLANVQAPTLLYHSTNDWLAAPADVELLYRELPNVVKRYLVPLPAFNHLDFVWAINVRSLLYNELLADLRAYV</sequence>
<feature type="region of interest" description="Disordered" evidence="10">
    <location>
        <begin position="345"/>
        <end position="393"/>
    </location>
</feature>
<feature type="compositionally biased region" description="Pro residues" evidence="10">
    <location>
        <begin position="356"/>
        <end position="372"/>
    </location>
</feature>
<evidence type="ECO:0008006" key="16">
    <source>
        <dbReference type="Google" id="ProtNLM"/>
    </source>
</evidence>
<name>A0A8W7PVP3_ANOCL</name>
<dbReference type="InterPro" id="IPR028091">
    <property type="entry name" value="FAM91_N_dom"/>
</dbReference>
<dbReference type="Pfam" id="PF14647">
    <property type="entry name" value="FAM91_N"/>
    <property type="match status" value="1"/>
</dbReference>
<evidence type="ECO:0000259" key="13">
    <source>
        <dbReference type="Pfam" id="PF14647"/>
    </source>
</evidence>
<feature type="compositionally biased region" description="Polar residues" evidence="10">
    <location>
        <begin position="991"/>
        <end position="1001"/>
    </location>
</feature>
<evidence type="ECO:0000256" key="7">
    <source>
        <dbReference type="ARBA" id="ARBA00023098"/>
    </source>
</evidence>
<dbReference type="InterPro" id="IPR028097">
    <property type="entry name" value="FAM91_C_dom"/>
</dbReference>
<feature type="region of interest" description="Disordered" evidence="10">
    <location>
        <begin position="1383"/>
        <end position="1415"/>
    </location>
</feature>
<feature type="compositionally biased region" description="Low complexity" evidence="10">
    <location>
        <begin position="898"/>
        <end position="915"/>
    </location>
</feature>
<comment type="subcellular location">
    <subcellularLocation>
        <location evidence="1">Nucleus</location>
    </subcellularLocation>
</comment>